<reference evidence="8 9" key="1">
    <citation type="journal article" date="2016" name="Nat. Commun.">
        <title>Thousands of microbial genomes shed light on interconnected biogeochemical processes in an aquifer system.</title>
        <authorList>
            <person name="Anantharaman K."/>
            <person name="Brown C.T."/>
            <person name="Hug L.A."/>
            <person name="Sharon I."/>
            <person name="Castelle C.J."/>
            <person name="Probst A.J."/>
            <person name="Thomas B.C."/>
            <person name="Singh A."/>
            <person name="Wilkins M.J."/>
            <person name="Karaoz U."/>
            <person name="Brodie E.L."/>
            <person name="Williams K.H."/>
            <person name="Hubbard S.S."/>
            <person name="Banfield J.F."/>
        </authorList>
    </citation>
    <scope>NUCLEOTIDE SEQUENCE [LARGE SCALE GENOMIC DNA]</scope>
</reference>
<dbReference type="PROSITE" id="PS50035">
    <property type="entry name" value="PLD"/>
    <property type="match status" value="1"/>
</dbReference>
<dbReference type="AlphaFoldDB" id="A0A1F7UJ67"/>
<feature type="domain" description="PLD phosphodiesterase" evidence="7">
    <location>
        <begin position="216"/>
        <end position="243"/>
    </location>
</feature>
<dbReference type="InterPro" id="IPR025202">
    <property type="entry name" value="PLD-like_dom"/>
</dbReference>
<dbReference type="InterPro" id="IPR001736">
    <property type="entry name" value="PLipase_D/transphosphatidylase"/>
</dbReference>
<evidence type="ECO:0000259" key="7">
    <source>
        <dbReference type="PROSITE" id="PS50035"/>
    </source>
</evidence>
<dbReference type="SMART" id="SM00155">
    <property type="entry name" value="PLDc"/>
    <property type="match status" value="1"/>
</dbReference>
<dbReference type="PANTHER" id="PTHR21248">
    <property type="entry name" value="CARDIOLIPIN SYNTHASE"/>
    <property type="match status" value="1"/>
</dbReference>
<keyword evidence="2" id="KW-1003">Cell membrane</keyword>
<dbReference type="SUPFAM" id="SSF56024">
    <property type="entry name" value="Phospholipase D/nuclease"/>
    <property type="match status" value="2"/>
</dbReference>
<dbReference type="GO" id="GO:0005886">
    <property type="term" value="C:plasma membrane"/>
    <property type="evidence" value="ECO:0007669"/>
    <property type="project" value="UniProtKB-SubCell"/>
</dbReference>
<name>A0A1F7UJ67_9BACT</name>
<dbReference type="Gene3D" id="3.30.870.10">
    <property type="entry name" value="Endonuclease Chain A"/>
    <property type="match status" value="2"/>
</dbReference>
<feature type="transmembrane region" description="Helical" evidence="6">
    <location>
        <begin position="15"/>
        <end position="33"/>
    </location>
</feature>
<dbReference type="EMBL" id="MGEH01000033">
    <property type="protein sequence ID" value="OGL78320.1"/>
    <property type="molecule type" value="Genomic_DNA"/>
</dbReference>
<comment type="caution">
    <text evidence="8">The sequence shown here is derived from an EMBL/GenBank/DDBJ whole genome shotgun (WGS) entry which is preliminary data.</text>
</comment>
<evidence type="ECO:0000256" key="2">
    <source>
        <dbReference type="ARBA" id="ARBA00022475"/>
    </source>
</evidence>
<keyword evidence="5 6" id="KW-0472">Membrane</keyword>
<keyword evidence="4 6" id="KW-1133">Transmembrane helix</keyword>
<evidence type="ECO:0000256" key="6">
    <source>
        <dbReference type="SAM" id="Phobius"/>
    </source>
</evidence>
<protein>
    <recommendedName>
        <fullName evidence="7">PLD phosphodiesterase domain-containing protein</fullName>
    </recommendedName>
</protein>
<feature type="non-terminal residue" evidence="8">
    <location>
        <position position="374"/>
    </location>
</feature>
<evidence type="ECO:0000256" key="3">
    <source>
        <dbReference type="ARBA" id="ARBA00022692"/>
    </source>
</evidence>
<dbReference type="Proteomes" id="UP000176603">
    <property type="component" value="Unassembled WGS sequence"/>
</dbReference>
<proteinExistence type="predicted"/>
<dbReference type="Pfam" id="PF13396">
    <property type="entry name" value="PLDc_N"/>
    <property type="match status" value="1"/>
</dbReference>
<organism evidence="8 9">
    <name type="scientific">Candidatus Uhrbacteria bacterium RIFCSPHIGHO2_12_FULL_60_25</name>
    <dbReference type="NCBI Taxonomy" id="1802399"/>
    <lineage>
        <taxon>Bacteria</taxon>
        <taxon>Candidatus Uhriibacteriota</taxon>
    </lineage>
</organism>
<dbReference type="STRING" id="1802399.A3E39_04625"/>
<evidence type="ECO:0000256" key="5">
    <source>
        <dbReference type="ARBA" id="ARBA00023136"/>
    </source>
</evidence>
<dbReference type="GO" id="GO:0032049">
    <property type="term" value="P:cardiolipin biosynthetic process"/>
    <property type="evidence" value="ECO:0007669"/>
    <property type="project" value="UniProtKB-ARBA"/>
</dbReference>
<feature type="transmembrane region" description="Helical" evidence="6">
    <location>
        <begin position="42"/>
        <end position="62"/>
    </location>
</feature>
<gene>
    <name evidence="8" type="ORF">A3E39_04625</name>
</gene>
<evidence type="ECO:0000256" key="1">
    <source>
        <dbReference type="ARBA" id="ARBA00004651"/>
    </source>
</evidence>
<dbReference type="GO" id="GO:0030572">
    <property type="term" value="F:phosphatidyltransferase activity"/>
    <property type="evidence" value="ECO:0007669"/>
    <property type="project" value="UniProtKB-ARBA"/>
</dbReference>
<dbReference type="PANTHER" id="PTHR21248:SF22">
    <property type="entry name" value="PHOSPHOLIPASE D"/>
    <property type="match status" value="1"/>
</dbReference>
<dbReference type="Pfam" id="PF13091">
    <property type="entry name" value="PLDc_2"/>
    <property type="match status" value="2"/>
</dbReference>
<dbReference type="InterPro" id="IPR027379">
    <property type="entry name" value="CLS_N"/>
</dbReference>
<sequence>MYDVLLWIQTHGETFWLIVLTVNALLTAFVILLENREPERSIAWFLALLVFPLVGFIVYLFFGRDWHKRSYKEKRLIHALTLQRRKALTQAAPPGTDLGERMRAFAVNVTGLQPTSGNRVTILTDAQVKYPRLLAALRAAKQTIDVEYFIFRNDATGREVIDILKERARAGVRVRFLVDGMGSFGFGAKTFTEMREAGIECSYFSPLITVFYFLKANYRDHRKIVLVDGITVFTGGINVGDEYLGKSHRGPWRDTSVELAGPCASQFAALFEDAWARSTGKPKRTDLPVPRPFPDGETVSVIPSGPDTDWKAIHLHYLALLNAADRRIRIQTPYFIPDESLLSALTQAALRGVDVGLMLPRHPDWPYLRWVAQT</sequence>
<dbReference type="CDD" id="cd09110">
    <property type="entry name" value="PLDc_CLS_1"/>
    <property type="match status" value="1"/>
</dbReference>
<comment type="subcellular location">
    <subcellularLocation>
        <location evidence="1">Cell membrane</location>
        <topology evidence="1">Multi-pass membrane protein</topology>
    </subcellularLocation>
</comment>
<evidence type="ECO:0000313" key="9">
    <source>
        <dbReference type="Proteomes" id="UP000176603"/>
    </source>
</evidence>
<accession>A0A1F7UJ67</accession>
<keyword evidence="3 6" id="KW-0812">Transmembrane</keyword>
<evidence type="ECO:0000256" key="4">
    <source>
        <dbReference type="ARBA" id="ARBA00022989"/>
    </source>
</evidence>
<evidence type="ECO:0000313" key="8">
    <source>
        <dbReference type="EMBL" id="OGL78320.1"/>
    </source>
</evidence>